<reference evidence="11 12" key="1">
    <citation type="submission" date="2012-03" db="EMBL/GenBank/DDBJ databases">
        <authorList>
            <person name="Harkins D.M."/>
            <person name="Madupu R."/>
            <person name="Durkin A.S."/>
            <person name="Torralba M."/>
            <person name="Methe B."/>
            <person name="Sutton G.G."/>
            <person name="Nelson K.E."/>
        </authorList>
    </citation>
    <scope>NUCLEOTIDE SEQUENCE [LARGE SCALE GENOMIC DNA]</scope>
    <source>
        <strain evidence="11 12">CCUG 2042</strain>
    </source>
</reference>
<evidence type="ECO:0000256" key="4">
    <source>
        <dbReference type="ARBA" id="ARBA00022519"/>
    </source>
</evidence>
<evidence type="ECO:0000256" key="5">
    <source>
        <dbReference type="ARBA" id="ARBA00022692"/>
    </source>
</evidence>
<dbReference type="Gene3D" id="1.10.3720.10">
    <property type="entry name" value="MetI-like"/>
    <property type="match status" value="1"/>
</dbReference>
<evidence type="ECO:0000256" key="3">
    <source>
        <dbReference type="ARBA" id="ARBA00022475"/>
    </source>
</evidence>
<keyword evidence="12" id="KW-1185">Reference proteome</keyword>
<dbReference type="CDD" id="cd06261">
    <property type="entry name" value="TM_PBP2"/>
    <property type="match status" value="1"/>
</dbReference>
<feature type="transmembrane region" description="Helical" evidence="9">
    <location>
        <begin position="9"/>
        <end position="27"/>
    </location>
</feature>
<keyword evidence="6 9" id="KW-1133">Transmembrane helix</keyword>
<evidence type="ECO:0000313" key="12">
    <source>
        <dbReference type="Proteomes" id="UP000006457"/>
    </source>
</evidence>
<keyword evidence="4" id="KW-0997">Cell inner membrane</keyword>
<evidence type="ECO:0000256" key="6">
    <source>
        <dbReference type="ARBA" id="ARBA00022989"/>
    </source>
</evidence>
<dbReference type="GO" id="GO:0071916">
    <property type="term" value="F:dipeptide transmembrane transporter activity"/>
    <property type="evidence" value="ECO:0007669"/>
    <property type="project" value="TreeGrafter"/>
</dbReference>
<dbReference type="PANTHER" id="PTHR43163:SF4">
    <property type="entry name" value="PUTRESCINE EXPORT SYSTEM PERMEASE PROTEIN SAPB"/>
    <property type="match status" value="1"/>
</dbReference>
<dbReference type="Proteomes" id="UP000006457">
    <property type="component" value="Unassembled WGS sequence"/>
</dbReference>
<comment type="similarity">
    <text evidence="8">Belongs to the binding-protein-dependent transport system permease family. OppBC subfamily.</text>
</comment>
<feature type="transmembrane region" description="Helical" evidence="9">
    <location>
        <begin position="289"/>
        <end position="310"/>
    </location>
</feature>
<dbReference type="eggNOG" id="COG4168">
    <property type="taxonomic scope" value="Bacteria"/>
</dbReference>
<dbReference type="AlphaFoldDB" id="I3DEI0"/>
<keyword evidence="2 9" id="KW-0813">Transport</keyword>
<dbReference type="RefSeq" id="WP_005760017.1">
    <property type="nucleotide sequence ID" value="NZ_AJSX01000022.1"/>
</dbReference>
<dbReference type="PATRIC" id="fig|1095749.3.peg.925"/>
<evidence type="ECO:0000256" key="9">
    <source>
        <dbReference type="RuleBase" id="RU363032"/>
    </source>
</evidence>
<feature type="transmembrane region" description="Helical" evidence="9">
    <location>
        <begin position="115"/>
        <end position="138"/>
    </location>
</feature>
<dbReference type="SUPFAM" id="SSF161098">
    <property type="entry name" value="MetI-like"/>
    <property type="match status" value="1"/>
</dbReference>
<feature type="transmembrane region" description="Helical" evidence="9">
    <location>
        <begin position="249"/>
        <end position="269"/>
    </location>
</feature>
<evidence type="ECO:0000256" key="7">
    <source>
        <dbReference type="ARBA" id="ARBA00023136"/>
    </source>
</evidence>
<keyword evidence="3" id="KW-1003">Cell membrane</keyword>
<evidence type="ECO:0000256" key="8">
    <source>
        <dbReference type="ARBA" id="ARBA00024202"/>
    </source>
</evidence>
<evidence type="ECO:0000256" key="1">
    <source>
        <dbReference type="ARBA" id="ARBA00004429"/>
    </source>
</evidence>
<protein>
    <submittedName>
        <fullName evidence="11">Putative peptide transport system permease protein SapB</fullName>
    </submittedName>
</protein>
<keyword evidence="5 9" id="KW-0812">Transmembrane</keyword>
<gene>
    <name evidence="11" type="ORF">HMPREF1052_1596</name>
</gene>
<organism evidence="11 12">
    <name type="scientific">Pasteurella bettyae CCUG 2042</name>
    <dbReference type="NCBI Taxonomy" id="1095749"/>
    <lineage>
        <taxon>Bacteria</taxon>
        <taxon>Pseudomonadati</taxon>
        <taxon>Pseudomonadota</taxon>
        <taxon>Gammaproteobacteria</taxon>
        <taxon>Pasteurellales</taxon>
        <taxon>Pasteurellaceae</taxon>
        <taxon>Pasteurella</taxon>
    </lineage>
</organism>
<name>I3DEI0_9PAST</name>
<dbReference type="InterPro" id="IPR035906">
    <property type="entry name" value="MetI-like_sf"/>
</dbReference>
<feature type="transmembrane region" description="Helical" evidence="9">
    <location>
        <begin position="83"/>
        <end position="103"/>
    </location>
</feature>
<dbReference type="Pfam" id="PF00528">
    <property type="entry name" value="BPD_transp_1"/>
    <property type="match status" value="1"/>
</dbReference>
<evidence type="ECO:0000259" key="10">
    <source>
        <dbReference type="PROSITE" id="PS50928"/>
    </source>
</evidence>
<dbReference type="PANTHER" id="PTHR43163">
    <property type="entry name" value="DIPEPTIDE TRANSPORT SYSTEM PERMEASE PROTEIN DPPB-RELATED"/>
    <property type="match status" value="1"/>
</dbReference>
<keyword evidence="7 9" id="KW-0472">Membrane</keyword>
<feature type="domain" description="ABC transmembrane type-1" evidence="10">
    <location>
        <begin position="75"/>
        <end position="303"/>
    </location>
</feature>
<comment type="subcellular location">
    <subcellularLocation>
        <location evidence="1">Cell inner membrane</location>
        <topology evidence="1">Multi-pass membrane protein</topology>
    </subcellularLocation>
    <subcellularLocation>
        <location evidence="9">Cell membrane</location>
        <topology evidence="9">Multi-pass membrane protein</topology>
    </subcellularLocation>
</comment>
<dbReference type="EMBL" id="AJSX01000022">
    <property type="protein sequence ID" value="EIJ70123.1"/>
    <property type="molecule type" value="Genomic_DNA"/>
</dbReference>
<dbReference type="GO" id="GO:0005886">
    <property type="term" value="C:plasma membrane"/>
    <property type="evidence" value="ECO:0007669"/>
    <property type="project" value="UniProtKB-SubCell"/>
</dbReference>
<evidence type="ECO:0000256" key="2">
    <source>
        <dbReference type="ARBA" id="ARBA00022448"/>
    </source>
</evidence>
<evidence type="ECO:0000313" key="11">
    <source>
        <dbReference type="EMBL" id="EIJ70123.1"/>
    </source>
</evidence>
<dbReference type="PROSITE" id="PS50928">
    <property type="entry name" value="ABC_TM1"/>
    <property type="match status" value="1"/>
</dbReference>
<dbReference type="OrthoDB" id="9805855at2"/>
<comment type="caution">
    <text evidence="11">The sequence shown here is derived from an EMBL/GenBank/DDBJ whole genome shotgun (WGS) entry which is preliminary data.</text>
</comment>
<dbReference type="InterPro" id="IPR000515">
    <property type="entry name" value="MetI-like"/>
</dbReference>
<proteinExistence type="inferred from homology"/>
<sequence length="321" mass="36627">MIYSLLRRIFLFIIILFILSLVSYTIFMRDPVNQVFAEPYFYSGYLVYVKNLLQGDFGITYNGGDSLLTLILTVLPPTLELCFFAMFLALLFGLPLGLAATYLNKNSFGKTIKVLSSLGLSVPIFWIGPLLLYVAAIYHWEISAVGPFNLLYEIPTITGFTAIDVWFIDEPYRIKVIQNVFQHLVLPTLVLSISPTMEITQFVQQRTEYILSQNYVKLSLTQGWSPWKILTRYIIHNTLPVLIPLMPRLVTFVLAQSMLIEGIFAWPGIGRWMMDAVAQQDYNSISAGVMVIGLFIILINLFADILTFILDPFNKKGWYAR</sequence>
<accession>I3DEI0</accession>